<dbReference type="InterPro" id="IPR001734">
    <property type="entry name" value="Na/solute_symporter"/>
</dbReference>
<reference evidence="14 15" key="1">
    <citation type="journal article" date="2016" name="Nat. Microbiol.">
        <title>Genomic inference of the metabolism of cosmopolitan subsurface Archaea, Hadesarchaea.</title>
        <authorList>
            <person name="Baker B.J."/>
            <person name="Saw J.H."/>
            <person name="Lind A.E."/>
            <person name="Lazar C.S."/>
            <person name="Hinrichs K.-U."/>
            <person name="Teske A.P."/>
            <person name="Ettema T.J."/>
        </authorList>
    </citation>
    <scope>NUCLEOTIDE SEQUENCE [LARGE SCALE GENOMIC DNA]</scope>
</reference>
<evidence type="ECO:0000256" key="2">
    <source>
        <dbReference type="ARBA" id="ARBA00006434"/>
    </source>
</evidence>
<feature type="transmembrane region" description="Helical" evidence="13">
    <location>
        <begin position="411"/>
        <end position="433"/>
    </location>
</feature>
<dbReference type="STRING" id="1776334.APZ16_05115"/>
<evidence type="ECO:0000256" key="1">
    <source>
        <dbReference type="ARBA" id="ARBA00004651"/>
    </source>
</evidence>
<feature type="transmembrane region" description="Helical" evidence="13">
    <location>
        <begin position="256"/>
        <end position="272"/>
    </location>
</feature>
<evidence type="ECO:0000256" key="3">
    <source>
        <dbReference type="ARBA" id="ARBA00022448"/>
    </source>
</evidence>
<evidence type="ECO:0000313" key="15">
    <source>
        <dbReference type="Proteomes" id="UP000074294"/>
    </source>
</evidence>
<accession>A0A147JVL6</accession>
<dbReference type="PANTHER" id="PTHR48086:SF3">
    <property type="entry name" value="SODIUM_PROLINE SYMPORTER"/>
    <property type="match status" value="1"/>
</dbReference>
<feature type="transmembrane region" description="Helical" evidence="13">
    <location>
        <begin position="147"/>
        <end position="168"/>
    </location>
</feature>
<dbReference type="CDD" id="cd10322">
    <property type="entry name" value="SLC5sbd"/>
    <property type="match status" value="1"/>
</dbReference>
<evidence type="ECO:0000256" key="8">
    <source>
        <dbReference type="ARBA" id="ARBA00023053"/>
    </source>
</evidence>
<evidence type="ECO:0000256" key="11">
    <source>
        <dbReference type="ARBA" id="ARBA00023201"/>
    </source>
</evidence>
<gene>
    <name evidence="14" type="ORF">APZ16_05115</name>
</gene>
<keyword evidence="7 13" id="KW-1133">Transmembrane helix</keyword>
<feature type="transmembrane region" description="Helical" evidence="13">
    <location>
        <begin position="180"/>
        <end position="202"/>
    </location>
</feature>
<evidence type="ECO:0008006" key="16">
    <source>
        <dbReference type="Google" id="ProtNLM"/>
    </source>
</evidence>
<feature type="transmembrane region" description="Helical" evidence="13">
    <location>
        <begin position="107"/>
        <end position="127"/>
    </location>
</feature>
<dbReference type="Proteomes" id="UP000074294">
    <property type="component" value="Unassembled WGS sequence"/>
</dbReference>
<organism evidence="14 15">
    <name type="scientific">Hadarchaeum yellowstonense</name>
    <dbReference type="NCBI Taxonomy" id="1776334"/>
    <lineage>
        <taxon>Archaea</taxon>
        <taxon>Methanobacteriati</taxon>
        <taxon>Candidatus Hadarchaeota</taxon>
        <taxon>Candidatus Hadarchaeia</taxon>
        <taxon>Candidatus Hadarchaeales</taxon>
        <taxon>Candidatus Hadarchaeaceae</taxon>
        <taxon>Candidatus Hadarchaeum</taxon>
    </lineage>
</organism>
<keyword evidence="3" id="KW-0813">Transport</keyword>
<evidence type="ECO:0000256" key="4">
    <source>
        <dbReference type="ARBA" id="ARBA00022475"/>
    </source>
</evidence>
<protein>
    <recommendedName>
        <fullName evidence="16">Sodium:solute symporter</fullName>
    </recommendedName>
</protein>
<keyword evidence="6" id="KW-0769">Symport</keyword>
<proteinExistence type="inferred from homology"/>
<keyword evidence="11" id="KW-0739">Sodium transport</keyword>
<dbReference type="Gene3D" id="1.20.1730.10">
    <property type="entry name" value="Sodium/glucose cotransporter"/>
    <property type="match status" value="1"/>
</dbReference>
<dbReference type="GO" id="GO:0015293">
    <property type="term" value="F:symporter activity"/>
    <property type="evidence" value="ECO:0007669"/>
    <property type="project" value="UniProtKB-KW"/>
</dbReference>
<evidence type="ECO:0000256" key="13">
    <source>
        <dbReference type="SAM" id="Phobius"/>
    </source>
</evidence>
<keyword evidence="9" id="KW-0406">Ion transport</keyword>
<dbReference type="PROSITE" id="PS50283">
    <property type="entry name" value="NA_SOLUT_SYMP_3"/>
    <property type="match status" value="1"/>
</dbReference>
<dbReference type="InterPro" id="IPR050277">
    <property type="entry name" value="Sodium:Solute_Symporter"/>
</dbReference>
<feature type="transmembrane region" description="Helical" evidence="13">
    <location>
        <begin position="214"/>
        <end position="236"/>
    </location>
</feature>
<name>A0A147JVL6_HADYE</name>
<sequence length="509" mass="55895">MLQWRVRKFAENYLNSRREKIVAPKGEVDNIDAEVLVGLVIYGVILIVIGLYSYIISRKRHTEEEYFLASRELGFWALVCTVGASWTGISALISYNAAYTGGVSTWWIMGFPTVFATAVVAVLAYRIRKTNAISQPQIFEWRYGPKVRIILALLGIWYMMTWAASELIGGGESLSVALDMPYLVGLLAITAVVYFYTVIGGFRAVIYTDIFQFILLNIICIATSFIALNAIGGFGALAQLPQELGAPGFLDFFDNFRYNFAYAISFSLAWFLEADMWQRILAAKNPRLVMKAFLVAAIIFIPLYFIYTLGGMAAVKVVPGLEGVGVLPSLAKSIFPPLLFGFALAGILATVMSSADTAINSGALLLCEDVYHRYINKKATPRGLFVVGLVATTIITVLAFGVGVTLPDMLWVLWLAADILACGCLVPLIGGFVWKRANEAGALAGMIVGAVFAFYNYVGDLFGIEVPRPWPEYPFYLPVGILFSAIAFIIVSLATKPQYEKFKALKPSD</sequence>
<evidence type="ECO:0000256" key="5">
    <source>
        <dbReference type="ARBA" id="ARBA00022692"/>
    </source>
</evidence>
<dbReference type="PANTHER" id="PTHR48086">
    <property type="entry name" value="SODIUM/PROLINE SYMPORTER-RELATED"/>
    <property type="match status" value="1"/>
</dbReference>
<dbReference type="EMBL" id="LQMQ01000039">
    <property type="protein sequence ID" value="KUO40566.1"/>
    <property type="molecule type" value="Genomic_DNA"/>
</dbReference>
<feature type="transmembrane region" description="Helical" evidence="13">
    <location>
        <begin position="75"/>
        <end position="95"/>
    </location>
</feature>
<feature type="transmembrane region" description="Helical" evidence="13">
    <location>
        <begin position="383"/>
        <end position="405"/>
    </location>
</feature>
<comment type="caution">
    <text evidence="14">The sequence shown here is derived from an EMBL/GenBank/DDBJ whole genome shotgun (WGS) entry which is preliminary data.</text>
</comment>
<evidence type="ECO:0000256" key="7">
    <source>
        <dbReference type="ARBA" id="ARBA00022989"/>
    </source>
</evidence>
<evidence type="ECO:0000313" key="14">
    <source>
        <dbReference type="EMBL" id="KUO40566.1"/>
    </source>
</evidence>
<dbReference type="GO" id="GO:0006814">
    <property type="term" value="P:sodium ion transport"/>
    <property type="evidence" value="ECO:0007669"/>
    <property type="project" value="UniProtKB-KW"/>
</dbReference>
<feature type="transmembrane region" description="Helical" evidence="13">
    <location>
        <begin position="473"/>
        <end position="494"/>
    </location>
</feature>
<comment type="subcellular location">
    <subcellularLocation>
        <location evidence="1">Cell membrane</location>
        <topology evidence="1">Multi-pass membrane protein</topology>
    </subcellularLocation>
</comment>
<evidence type="ECO:0000256" key="6">
    <source>
        <dbReference type="ARBA" id="ARBA00022847"/>
    </source>
</evidence>
<keyword evidence="8" id="KW-0915">Sodium</keyword>
<feature type="transmembrane region" description="Helical" evidence="13">
    <location>
        <begin position="293"/>
        <end position="314"/>
    </location>
</feature>
<dbReference type="AlphaFoldDB" id="A0A147JVL6"/>
<evidence type="ECO:0000256" key="9">
    <source>
        <dbReference type="ARBA" id="ARBA00023065"/>
    </source>
</evidence>
<feature type="transmembrane region" description="Helical" evidence="13">
    <location>
        <begin position="35"/>
        <end position="55"/>
    </location>
</feature>
<keyword evidence="10 13" id="KW-0472">Membrane</keyword>
<keyword evidence="5 13" id="KW-0812">Transmembrane</keyword>
<evidence type="ECO:0000256" key="12">
    <source>
        <dbReference type="RuleBase" id="RU362091"/>
    </source>
</evidence>
<dbReference type="InterPro" id="IPR038377">
    <property type="entry name" value="Na/Glc_symporter_sf"/>
</dbReference>
<dbReference type="GO" id="GO:0005886">
    <property type="term" value="C:plasma membrane"/>
    <property type="evidence" value="ECO:0007669"/>
    <property type="project" value="UniProtKB-SubCell"/>
</dbReference>
<dbReference type="Pfam" id="PF00474">
    <property type="entry name" value="SSF"/>
    <property type="match status" value="1"/>
</dbReference>
<comment type="similarity">
    <text evidence="2 12">Belongs to the sodium:solute symporter (SSF) (TC 2.A.21) family.</text>
</comment>
<feature type="transmembrane region" description="Helical" evidence="13">
    <location>
        <begin position="334"/>
        <end position="352"/>
    </location>
</feature>
<feature type="transmembrane region" description="Helical" evidence="13">
    <location>
        <begin position="440"/>
        <end position="458"/>
    </location>
</feature>
<keyword evidence="4" id="KW-1003">Cell membrane</keyword>
<evidence type="ECO:0000256" key="10">
    <source>
        <dbReference type="ARBA" id="ARBA00023136"/>
    </source>
</evidence>